<name>A0AA40I8Z9_CNENI</name>
<keyword evidence="1" id="KW-0009">Actin-binding</keyword>
<evidence type="ECO:0000256" key="2">
    <source>
        <dbReference type="SAM" id="MobiDB-lite"/>
    </source>
</evidence>
<dbReference type="InterPro" id="IPR038185">
    <property type="entry name" value="MyTH4_dom_sf"/>
</dbReference>
<feature type="domain" description="Myosin motor" evidence="6">
    <location>
        <begin position="1"/>
        <end position="96"/>
    </location>
</feature>
<evidence type="ECO:0000259" key="6">
    <source>
        <dbReference type="PROSITE" id="PS51456"/>
    </source>
</evidence>
<dbReference type="SMART" id="SM00139">
    <property type="entry name" value="MyTH4"/>
    <property type="match status" value="1"/>
</dbReference>
<feature type="region of interest" description="Disordered" evidence="2">
    <location>
        <begin position="331"/>
        <end position="353"/>
    </location>
</feature>
<evidence type="ECO:0008006" key="9">
    <source>
        <dbReference type="Google" id="ProtNLM"/>
    </source>
</evidence>
<feature type="domain" description="FERM" evidence="4">
    <location>
        <begin position="1048"/>
        <end position="1392"/>
    </location>
</feature>
<dbReference type="PANTHER" id="PTHR46049">
    <property type="entry name" value="AGAP003327-PA"/>
    <property type="match status" value="1"/>
</dbReference>
<dbReference type="GO" id="GO:0030705">
    <property type="term" value="P:cytoskeleton-dependent intracellular transport"/>
    <property type="evidence" value="ECO:0007669"/>
    <property type="project" value="TreeGrafter"/>
</dbReference>
<dbReference type="Gene3D" id="3.10.20.90">
    <property type="entry name" value="Phosphatidylinositol 3-kinase Catalytic Subunit, Chain A, domain 1"/>
    <property type="match status" value="1"/>
</dbReference>
<keyword evidence="1" id="KW-0518">Myosin</keyword>
<dbReference type="GO" id="GO:0016459">
    <property type="term" value="C:myosin complex"/>
    <property type="evidence" value="ECO:0007669"/>
    <property type="project" value="UniProtKB-KW"/>
</dbReference>
<dbReference type="GO" id="GO:0051489">
    <property type="term" value="P:regulation of filopodium assembly"/>
    <property type="evidence" value="ECO:0007669"/>
    <property type="project" value="TreeGrafter"/>
</dbReference>
<dbReference type="GO" id="GO:0005524">
    <property type="term" value="F:ATP binding"/>
    <property type="evidence" value="ECO:0007669"/>
    <property type="project" value="InterPro"/>
</dbReference>
<dbReference type="SUPFAM" id="SSF50729">
    <property type="entry name" value="PH domain-like"/>
    <property type="match status" value="4"/>
</dbReference>
<dbReference type="SUPFAM" id="SSF52540">
    <property type="entry name" value="P-loop containing nucleoside triphosphate hydrolases"/>
    <property type="match status" value="1"/>
</dbReference>
<proteinExistence type="inferred from homology"/>
<dbReference type="Pfam" id="PF16735">
    <property type="entry name" value="MYO10_CC"/>
    <property type="match status" value="1"/>
</dbReference>
<dbReference type="PROSITE" id="PS51456">
    <property type="entry name" value="MYOSIN_MOTOR"/>
    <property type="match status" value="1"/>
</dbReference>
<dbReference type="SUPFAM" id="SSF47031">
    <property type="entry name" value="Second domain of FERM"/>
    <property type="match status" value="1"/>
</dbReference>
<feature type="domain" description="PH" evidence="3">
    <location>
        <begin position="548"/>
        <end position="732"/>
    </location>
</feature>
<organism evidence="7 8">
    <name type="scientific">Cnephaeus nilssonii</name>
    <name type="common">Northern bat</name>
    <name type="synonym">Eptesicus nilssonii</name>
    <dbReference type="NCBI Taxonomy" id="3371016"/>
    <lineage>
        <taxon>Eukaryota</taxon>
        <taxon>Metazoa</taxon>
        <taxon>Chordata</taxon>
        <taxon>Craniata</taxon>
        <taxon>Vertebrata</taxon>
        <taxon>Euteleostomi</taxon>
        <taxon>Mammalia</taxon>
        <taxon>Eutheria</taxon>
        <taxon>Laurasiatheria</taxon>
        <taxon>Chiroptera</taxon>
        <taxon>Yangochiroptera</taxon>
        <taxon>Vespertilionidae</taxon>
        <taxon>Cnephaeus</taxon>
    </lineage>
</organism>
<comment type="caution">
    <text evidence="7">The sequence shown here is derived from an EMBL/GenBank/DDBJ whole genome shotgun (WGS) entry which is preliminary data.</text>
</comment>
<dbReference type="InterPro" id="IPR027417">
    <property type="entry name" value="P-loop_NTPase"/>
</dbReference>
<evidence type="ECO:0000259" key="5">
    <source>
        <dbReference type="PROSITE" id="PS51016"/>
    </source>
</evidence>
<dbReference type="Gene3D" id="1.25.40.530">
    <property type="entry name" value="MyTH4 domain"/>
    <property type="match status" value="1"/>
</dbReference>
<dbReference type="CDD" id="cd13296">
    <property type="entry name" value="PH2_MyoX"/>
    <property type="match status" value="1"/>
</dbReference>
<dbReference type="Gene3D" id="1.20.80.10">
    <property type="match status" value="1"/>
</dbReference>
<dbReference type="CDD" id="cd17206">
    <property type="entry name" value="FERM_F1_Myosin-X"/>
    <property type="match status" value="1"/>
</dbReference>
<dbReference type="Gene3D" id="2.30.29.30">
    <property type="entry name" value="Pleckstrin-homology domain (PH domain)/Phosphotyrosine-binding domain (PTB)"/>
    <property type="match status" value="4"/>
</dbReference>
<dbReference type="GO" id="GO:0051015">
    <property type="term" value="F:actin filament binding"/>
    <property type="evidence" value="ECO:0007669"/>
    <property type="project" value="TreeGrafter"/>
</dbReference>
<dbReference type="InterPro" id="IPR001849">
    <property type="entry name" value="PH_domain"/>
</dbReference>
<protein>
    <recommendedName>
        <fullName evidence="9">Myosin X</fullName>
    </recommendedName>
</protein>
<dbReference type="PROSITE" id="PS50057">
    <property type="entry name" value="FERM_3"/>
    <property type="match status" value="1"/>
</dbReference>
<dbReference type="InterPro" id="IPR000857">
    <property type="entry name" value="MyTH4_dom"/>
</dbReference>
<feature type="domain" description="PH" evidence="3">
    <location>
        <begin position="740"/>
        <end position="845"/>
    </location>
</feature>
<dbReference type="InterPro" id="IPR019749">
    <property type="entry name" value="Band_41_domain"/>
</dbReference>
<gene>
    <name evidence="7" type="ORF">QTO34_014004</name>
</gene>
<dbReference type="Gene3D" id="1.20.5.170">
    <property type="match status" value="1"/>
</dbReference>
<dbReference type="GO" id="GO:0005547">
    <property type="term" value="F:phosphatidylinositol-3,4,5-trisphosphate binding"/>
    <property type="evidence" value="ECO:0007669"/>
    <property type="project" value="TreeGrafter"/>
</dbReference>
<dbReference type="SMART" id="SM00015">
    <property type="entry name" value="IQ"/>
    <property type="match status" value="2"/>
</dbReference>
<dbReference type="FunFam" id="2.30.29.30:FF:000196">
    <property type="entry name" value="unconventional myosin-X"/>
    <property type="match status" value="1"/>
</dbReference>
<dbReference type="PROSITE" id="PS50003">
    <property type="entry name" value="PH_DOMAIN"/>
    <property type="match status" value="2"/>
</dbReference>
<reference evidence="7" key="1">
    <citation type="submission" date="2023-06" db="EMBL/GenBank/DDBJ databases">
        <title>Reference genome for the Northern bat (Eptesicus nilssonii), a most northern bat species.</title>
        <authorList>
            <person name="Laine V.N."/>
            <person name="Pulliainen A.T."/>
            <person name="Lilley T.M."/>
        </authorList>
    </citation>
    <scope>NUCLEOTIDE SEQUENCE</scope>
    <source>
        <strain evidence="7">BLF_Eptnil</strain>
        <tissue evidence="7">Kidney</tissue>
    </source>
</reference>
<dbReference type="GO" id="GO:0008360">
    <property type="term" value="P:regulation of cell shape"/>
    <property type="evidence" value="ECO:0007669"/>
    <property type="project" value="TreeGrafter"/>
</dbReference>
<dbReference type="InterPro" id="IPR000299">
    <property type="entry name" value="FERM_domain"/>
</dbReference>
<evidence type="ECO:0000313" key="7">
    <source>
        <dbReference type="EMBL" id="KAK1345293.1"/>
    </source>
</evidence>
<feature type="region of interest" description="Disordered" evidence="2">
    <location>
        <begin position="174"/>
        <end position="221"/>
    </location>
</feature>
<comment type="similarity">
    <text evidence="1">Belongs to the TRAFAC class myosin-kinesin ATPase superfamily. Myosin family.</text>
</comment>
<dbReference type="SMART" id="SM00233">
    <property type="entry name" value="PH"/>
    <property type="match status" value="2"/>
</dbReference>
<dbReference type="FunFam" id="3.10.20.90:FF:000126">
    <property type="entry name" value="unconventional myosin-X"/>
    <property type="match status" value="1"/>
</dbReference>
<dbReference type="InterPro" id="IPR041797">
    <property type="entry name" value="MyoX_FERM_C"/>
</dbReference>
<dbReference type="InterPro" id="IPR051724">
    <property type="entry name" value="Actin_motor_Myosin"/>
</dbReference>
<dbReference type="Pfam" id="PF21989">
    <property type="entry name" value="RA_2"/>
    <property type="match status" value="1"/>
</dbReference>
<dbReference type="InterPro" id="IPR019748">
    <property type="entry name" value="FERM_central"/>
</dbReference>
<dbReference type="Pfam" id="PF00784">
    <property type="entry name" value="MyTH4"/>
    <property type="match status" value="1"/>
</dbReference>
<evidence type="ECO:0000313" key="8">
    <source>
        <dbReference type="Proteomes" id="UP001177744"/>
    </source>
</evidence>
<dbReference type="InterPro" id="IPR031971">
    <property type="entry name" value="MYO10_CC"/>
</dbReference>
<dbReference type="CDD" id="cd22249">
    <property type="entry name" value="UDM1_RNF168_RNF169-like"/>
    <property type="match status" value="1"/>
</dbReference>
<dbReference type="Pfam" id="PF00063">
    <property type="entry name" value="Myosin_head"/>
    <property type="match status" value="1"/>
</dbReference>
<evidence type="ECO:0000256" key="1">
    <source>
        <dbReference type="PROSITE-ProRule" id="PRU00782"/>
    </source>
</evidence>
<feature type="compositionally biased region" description="Pro residues" evidence="2">
    <location>
        <begin position="404"/>
        <end position="420"/>
    </location>
</feature>
<dbReference type="CDD" id="cd13297">
    <property type="entry name" value="PH3_MyoX-like"/>
    <property type="match status" value="1"/>
</dbReference>
<evidence type="ECO:0000259" key="3">
    <source>
        <dbReference type="PROSITE" id="PS50003"/>
    </source>
</evidence>
<dbReference type="SMART" id="SM00295">
    <property type="entry name" value="B41"/>
    <property type="match status" value="1"/>
</dbReference>
<dbReference type="EMBL" id="JAULJE010000003">
    <property type="protein sequence ID" value="KAK1345293.1"/>
    <property type="molecule type" value="Genomic_DNA"/>
</dbReference>
<feature type="compositionally biased region" description="Low complexity" evidence="2">
    <location>
        <begin position="422"/>
        <end position="445"/>
    </location>
</feature>
<feature type="region of interest" description="Disordered" evidence="2">
    <location>
        <begin position="368"/>
        <end position="459"/>
    </location>
</feature>
<dbReference type="Pfam" id="PF00373">
    <property type="entry name" value="FERM_M"/>
    <property type="match status" value="1"/>
</dbReference>
<accession>A0AA40I8Z9</accession>
<dbReference type="CDD" id="cd13202">
    <property type="entry name" value="FERM_C_MyoX"/>
    <property type="match status" value="1"/>
</dbReference>
<feature type="domain" description="MyTH4" evidence="5">
    <location>
        <begin position="895"/>
        <end position="1043"/>
    </location>
</feature>
<dbReference type="InterPro" id="IPR000048">
    <property type="entry name" value="IQ_motif_EF-hand-BS"/>
</dbReference>
<dbReference type="PROSITE" id="PS51016">
    <property type="entry name" value="MYTH4"/>
    <property type="match status" value="1"/>
</dbReference>
<dbReference type="InterPro" id="IPR011993">
    <property type="entry name" value="PH-like_dom_sf"/>
</dbReference>
<dbReference type="Pfam" id="PF00169">
    <property type="entry name" value="PH"/>
    <property type="match status" value="2"/>
</dbReference>
<evidence type="ECO:0000259" key="4">
    <source>
        <dbReference type="PROSITE" id="PS50057"/>
    </source>
</evidence>
<dbReference type="InterPro" id="IPR014352">
    <property type="entry name" value="FERM/acyl-CoA-bd_prot_sf"/>
</dbReference>
<dbReference type="InterPro" id="IPR035963">
    <property type="entry name" value="FERM_2"/>
</dbReference>
<dbReference type="FunFam" id="2.30.29.30:FF:000195">
    <property type="entry name" value="Unconventional myosin-X"/>
    <property type="match status" value="1"/>
</dbReference>
<dbReference type="Proteomes" id="UP001177744">
    <property type="component" value="Unassembled WGS sequence"/>
</dbReference>
<dbReference type="PROSITE" id="PS50096">
    <property type="entry name" value="IQ"/>
    <property type="match status" value="1"/>
</dbReference>
<dbReference type="PANTHER" id="PTHR46049:SF2">
    <property type="entry name" value="UNCONVENTIONAL MYOSIN-X"/>
    <property type="match status" value="1"/>
</dbReference>
<dbReference type="Gene3D" id="1.20.5.4820">
    <property type="match status" value="1"/>
</dbReference>
<dbReference type="CDD" id="cd14473">
    <property type="entry name" value="FERM_B-lobe"/>
    <property type="match status" value="1"/>
</dbReference>
<dbReference type="FunFam" id="1.25.40.530:FF:000001">
    <property type="entry name" value="Pleckstrin homology domain-containing family H member 2"/>
    <property type="match status" value="1"/>
</dbReference>
<keyword evidence="8" id="KW-1185">Reference proteome</keyword>
<dbReference type="GO" id="GO:0030175">
    <property type="term" value="C:filopodium"/>
    <property type="evidence" value="ECO:0007669"/>
    <property type="project" value="TreeGrafter"/>
</dbReference>
<dbReference type="InterPro" id="IPR001609">
    <property type="entry name" value="Myosin_head_motor_dom-like"/>
</dbReference>
<dbReference type="GO" id="GO:0060002">
    <property type="term" value="F:plus-end directed microfilament motor activity"/>
    <property type="evidence" value="ECO:0007669"/>
    <property type="project" value="TreeGrafter"/>
</dbReference>
<dbReference type="Pfam" id="PF00612">
    <property type="entry name" value="IQ"/>
    <property type="match status" value="2"/>
</dbReference>
<comment type="caution">
    <text evidence="1">Lacks conserved residue(s) required for the propagation of feature annotation.</text>
</comment>
<keyword evidence="1" id="KW-0505">Motor protein</keyword>
<sequence length="1406" mass="161591">MPDQFDQAVVLNQLRYSGMLETVRIRKAGYAVRRPFQDFYKRYRVLMQNVAVPEDIRGKCTALLQLYDSSHSEWQLGKTKVFLRESLEQKLEKLREEEVTRAAMVIRAHVLGYLARKQYRKVLSCVVMIQKNYRAFLLRRRFLHLRRAAIVFQKQVRDGSAGYRQLLAEKREAEAKRRREEEEKRRREQEERERERARREAELHAQQEAAERKRQELEALQKSQREAELHRELEKQKENKQVEEILRLEKEIEDLQRMKERQELSLTEASLQKLQQLRDQELKRLEDEACRAAQEFLESLNFDEIDECVRNIERSLSVGSEFSGELGDLAESASGEKPTFNFSQPYPEEEVDEGFRGRGRCLQGLAQPQRARPLGPANKWHPDQRRVLGGGPLHERDVPTAPCSWPPPSRAPPAGSPPTACPRTRGASPPRRATTTTTRTTMRTAPSPPAAAGPQTTGCSVGTYNSSGAYRFSSEGAQSSFEDSEEDFDSRFDTDDELSYRRDSVYSCVTLPYFHSFLYMKGGLMNSWKRRWCVLKDETFLWFRSKQEALKQGWLHKKGGGSSTLSRRNWKRRWFVLRQSKLMYFENDSEEKLKGTVEIRTAKEIIDNTGKENGIDIIMADRTFHLIAESPEDARLATADRRSPPHSQWFSVLSQVHASTDQEIREMHDEQANPQNAVGTLDVGLIDSVCASDSPDRPNSFVIITANRVLHCNADTPEEMHHWITLLQRSKGDTRVEGQEFIVRGWLHKEVKNSPKMSSLKLKKRWFVLTHNSLDYYKSSEKNALKLGTLVLNSLCSVVPPDEKVFKETGYWNVTVYGRKHCYRLYTKLLNEATRWSSAIQNVTDTKAPIDTPTQQLIQDIKENCLNSDVVEQIYKRNPILRHTHHPLHSPLLPLPYGDINLNLLKDKGYTTLQDEAIKIFNSLQQLESMSDPIPIIQGILQTGHDLRPLRDELYCQLIKQTNKVPHPGSAGNLCSWQILTCLSCAFLPSRGILKYLKFHLKRIREQFPGTEMEKYALFIYESLKKTKCREFVPSRDEIEALIHRQEMTSMVYCHGGGSCKITINSHTTAGEVVEKLIRGLAMEDSRNMFALFESNGHVDKAIESRTIVADVLAKFEKLAATSEVGDLPWKFYFKLYCFLDTDNVPKDSVEFAFMFEQAHEAVIHGHYPAPEENLQVLAALRLQYLQGDYSLHSTVPPLEEVYSLQRLKARISQATKSCAPCERQRRTSFLEGTLRRSFRTGTGAVVRQKAEEEQMLDMWIKEEVSSARASIIDKWKKFQGMSQEQAMAKYMAVIKEWPGYGSTLFDVECKEGGFPQDLWLGVSADAVSVYKRGEGRPLEVFQYEHILSFGAPLANTYKIVVDERELLFETSEVVDVAKLMKAYISMIVKKRYSTSRSVSSQGSSR</sequence>